<accession>A0AA36HUY5</accession>
<sequence length="259" mass="28128">MAVAKASQQLDFVASKDLEQVLSSAQVPSYAEKLFRGLAALLRTPAAASAWPALGAEFRAAQLVLELQSFQPQGDEERVKEALQELCTVSPKCMKVYSTACTLLLEWCHALSASLGGAVCGDASAEEVAAARAEAQEIRAAAPAAEKKAAPEKAAPKAEEPGQLVLRSMVSGEVVATIGANPKWTCNDVRARLLTVLDKMGQVHFFKADQKLDNYKTLAAQEVDTENGELSFSFVDWLQVDLSLWRIRAFYWCQCPQSY</sequence>
<proteinExistence type="predicted"/>
<gene>
    <name evidence="1" type="ORF">EVOR1521_LOCUS4473</name>
</gene>
<dbReference type="AlphaFoldDB" id="A0AA36HUY5"/>
<keyword evidence="2" id="KW-1185">Reference proteome</keyword>
<comment type="caution">
    <text evidence="1">The sequence shown here is derived from an EMBL/GenBank/DDBJ whole genome shotgun (WGS) entry which is preliminary data.</text>
</comment>
<protein>
    <submittedName>
        <fullName evidence="1">Uncharacterized protein</fullName>
    </submittedName>
</protein>
<organism evidence="1 2">
    <name type="scientific">Effrenium voratum</name>
    <dbReference type="NCBI Taxonomy" id="2562239"/>
    <lineage>
        <taxon>Eukaryota</taxon>
        <taxon>Sar</taxon>
        <taxon>Alveolata</taxon>
        <taxon>Dinophyceae</taxon>
        <taxon>Suessiales</taxon>
        <taxon>Symbiodiniaceae</taxon>
        <taxon>Effrenium</taxon>
    </lineage>
</organism>
<evidence type="ECO:0000313" key="2">
    <source>
        <dbReference type="Proteomes" id="UP001178507"/>
    </source>
</evidence>
<evidence type="ECO:0000313" key="1">
    <source>
        <dbReference type="EMBL" id="CAJ1375112.1"/>
    </source>
</evidence>
<dbReference type="Proteomes" id="UP001178507">
    <property type="component" value="Unassembled WGS sequence"/>
</dbReference>
<name>A0AA36HUY5_9DINO</name>
<reference evidence="1" key="1">
    <citation type="submission" date="2023-08" db="EMBL/GenBank/DDBJ databases">
        <authorList>
            <person name="Chen Y."/>
            <person name="Shah S."/>
            <person name="Dougan E. K."/>
            <person name="Thang M."/>
            <person name="Chan C."/>
        </authorList>
    </citation>
    <scope>NUCLEOTIDE SEQUENCE</scope>
</reference>
<dbReference type="EMBL" id="CAUJNA010000302">
    <property type="protein sequence ID" value="CAJ1375112.1"/>
    <property type="molecule type" value="Genomic_DNA"/>
</dbReference>